<keyword evidence="1" id="KW-0812">Transmembrane</keyword>
<dbReference type="PANTHER" id="PTHR47518:SF10">
    <property type="entry name" value="G PROTEIN-COUPLED RECEPTOR-RELATED"/>
    <property type="match status" value="1"/>
</dbReference>
<name>A0A8R1I4Z1_CAEJA</name>
<evidence type="ECO:0000313" key="2">
    <source>
        <dbReference type="EnsemblMetazoa" id="CJA19473.1"/>
    </source>
</evidence>
<feature type="transmembrane region" description="Helical" evidence="1">
    <location>
        <begin position="59"/>
        <end position="86"/>
    </location>
</feature>
<dbReference type="AlphaFoldDB" id="A0A8R1I4Z1"/>
<feature type="transmembrane region" description="Helical" evidence="1">
    <location>
        <begin position="254"/>
        <end position="278"/>
    </location>
</feature>
<reference evidence="2" key="2">
    <citation type="submission" date="2022-06" db="UniProtKB">
        <authorList>
            <consortium name="EnsemblMetazoa"/>
        </authorList>
    </citation>
    <scope>IDENTIFICATION</scope>
    <source>
        <strain evidence="2">DF5081</strain>
    </source>
</reference>
<organism evidence="2 3">
    <name type="scientific">Caenorhabditis japonica</name>
    <dbReference type="NCBI Taxonomy" id="281687"/>
    <lineage>
        <taxon>Eukaryota</taxon>
        <taxon>Metazoa</taxon>
        <taxon>Ecdysozoa</taxon>
        <taxon>Nematoda</taxon>
        <taxon>Chromadorea</taxon>
        <taxon>Rhabditida</taxon>
        <taxon>Rhabditina</taxon>
        <taxon>Rhabditomorpha</taxon>
        <taxon>Rhabditoidea</taxon>
        <taxon>Rhabditidae</taxon>
        <taxon>Peloderinae</taxon>
        <taxon>Caenorhabditis</taxon>
    </lineage>
</organism>
<keyword evidence="1" id="KW-0472">Membrane</keyword>
<proteinExistence type="predicted"/>
<dbReference type="InterPro" id="IPR052854">
    <property type="entry name" value="Serpentine_rcpt_epsilon"/>
</dbReference>
<dbReference type="Proteomes" id="UP000005237">
    <property type="component" value="Unassembled WGS sequence"/>
</dbReference>
<feature type="transmembrane region" description="Helical" evidence="1">
    <location>
        <begin position="134"/>
        <end position="154"/>
    </location>
</feature>
<feature type="transmembrane region" description="Helical" evidence="1">
    <location>
        <begin position="106"/>
        <end position="127"/>
    </location>
</feature>
<feature type="transmembrane region" description="Helical" evidence="1">
    <location>
        <begin position="22"/>
        <end position="47"/>
    </location>
</feature>
<evidence type="ECO:0000256" key="1">
    <source>
        <dbReference type="SAM" id="Phobius"/>
    </source>
</evidence>
<feature type="transmembrane region" description="Helical" evidence="1">
    <location>
        <begin position="215"/>
        <end position="234"/>
    </location>
</feature>
<sequence>MNCTNVRLRNHYIVTVDISTNFGILIAVYYTLLLIIQAILFSILLAIQIKIRKGCHPFFSLLFTCILFCYICSDALDVLCQFLFIWGAQTDWLTALHMIYDQLYTAITPLCFCCLIERTIATVWAVSYETNRSWAIYTLSVTFAIATYIYAANFLVAKCLMSGVVTAIIILGCAGLYFLNRKRTICYQTDMAFMSKITLSLRYQIIENMVVVRKALLPVIVLDSLVTLIDLLSIKLNDVIIEEDTTGTCHSLVIFTPYIALNHVSMLLEFCIPLYMLLTRKVYYRLFDDEDNSIALAACLPSPSSKPFGTPFNLAKLHRVT</sequence>
<evidence type="ECO:0000313" key="3">
    <source>
        <dbReference type="Proteomes" id="UP000005237"/>
    </source>
</evidence>
<dbReference type="EnsemblMetazoa" id="CJA19473.1">
    <property type="protein sequence ID" value="CJA19473.1"/>
    <property type="gene ID" value="WBGene00138676"/>
</dbReference>
<accession>A0A8R1I4Z1</accession>
<dbReference type="PANTHER" id="PTHR47518">
    <property type="entry name" value="SERPENTINE RECEPTOR CLASS EPSILON-13-RELATED"/>
    <property type="match status" value="1"/>
</dbReference>
<reference evidence="3" key="1">
    <citation type="submission" date="2010-08" db="EMBL/GenBank/DDBJ databases">
        <authorList>
            <consortium name="Caenorhabditis japonica Sequencing Consortium"/>
            <person name="Wilson R.K."/>
        </authorList>
    </citation>
    <scope>NUCLEOTIDE SEQUENCE [LARGE SCALE GENOMIC DNA]</scope>
    <source>
        <strain evidence="3">DF5081</strain>
    </source>
</reference>
<feature type="transmembrane region" description="Helical" evidence="1">
    <location>
        <begin position="160"/>
        <end position="179"/>
    </location>
</feature>
<protein>
    <submittedName>
        <fullName evidence="2">Uncharacterized protein</fullName>
    </submittedName>
</protein>
<keyword evidence="1" id="KW-1133">Transmembrane helix</keyword>
<keyword evidence="3" id="KW-1185">Reference proteome</keyword>